<evidence type="ECO:0000313" key="2">
    <source>
        <dbReference type="EMBL" id="KAK9737200.1"/>
    </source>
</evidence>
<dbReference type="Proteomes" id="UP001458880">
    <property type="component" value="Unassembled WGS sequence"/>
</dbReference>
<accession>A0AAW1LUV1</accession>
<keyword evidence="3" id="KW-1185">Reference proteome</keyword>
<reference evidence="2 3" key="1">
    <citation type="journal article" date="2024" name="BMC Genomics">
        <title>De novo assembly and annotation of Popillia japonica's genome with initial clues to its potential as an invasive pest.</title>
        <authorList>
            <person name="Cucini C."/>
            <person name="Boschi S."/>
            <person name="Funari R."/>
            <person name="Cardaioli E."/>
            <person name="Iannotti N."/>
            <person name="Marturano G."/>
            <person name="Paoli F."/>
            <person name="Bruttini M."/>
            <person name="Carapelli A."/>
            <person name="Frati F."/>
            <person name="Nardi F."/>
        </authorList>
    </citation>
    <scope>NUCLEOTIDE SEQUENCE [LARGE SCALE GENOMIC DNA]</scope>
    <source>
        <strain evidence="2">DMR45628</strain>
    </source>
</reference>
<dbReference type="AlphaFoldDB" id="A0AAW1LUV1"/>
<evidence type="ECO:0000313" key="3">
    <source>
        <dbReference type="Proteomes" id="UP001458880"/>
    </source>
</evidence>
<gene>
    <name evidence="2" type="ORF">QE152_g10907</name>
</gene>
<feature type="compositionally biased region" description="Basic and acidic residues" evidence="1">
    <location>
        <begin position="127"/>
        <end position="144"/>
    </location>
</feature>
<proteinExistence type="predicted"/>
<protein>
    <submittedName>
        <fullName evidence="2">Uncharacterized protein</fullName>
    </submittedName>
</protein>
<feature type="region of interest" description="Disordered" evidence="1">
    <location>
        <begin position="125"/>
        <end position="144"/>
    </location>
</feature>
<sequence length="144" mass="16015">MTMPSEKRLGLHTGLTNPYELFYTWGKEGAGNSPDAVELLNQDFPTAEAVGPAVLLGSLDRVDYLPPPAAAPAPTDVTPLMSIGAAENAGKRLSLHQLKYSLYHWKYQNMHTILLLAIYYMSESDPESDHDCRDTYDNAPLYRE</sequence>
<organism evidence="2 3">
    <name type="scientific">Popillia japonica</name>
    <name type="common">Japanese beetle</name>
    <dbReference type="NCBI Taxonomy" id="7064"/>
    <lineage>
        <taxon>Eukaryota</taxon>
        <taxon>Metazoa</taxon>
        <taxon>Ecdysozoa</taxon>
        <taxon>Arthropoda</taxon>
        <taxon>Hexapoda</taxon>
        <taxon>Insecta</taxon>
        <taxon>Pterygota</taxon>
        <taxon>Neoptera</taxon>
        <taxon>Endopterygota</taxon>
        <taxon>Coleoptera</taxon>
        <taxon>Polyphaga</taxon>
        <taxon>Scarabaeiformia</taxon>
        <taxon>Scarabaeidae</taxon>
        <taxon>Rutelinae</taxon>
        <taxon>Popillia</taxon>
    </lineage>
</organism>
<dbReference type="EMBL" id="JASPKY010000103">
    <property type="protein sequence ID" value="KAK9737200.1"/>
    <property type="molecule type" value="Genomic_DNA"/>
</dbReference>
<evidence type="ECO:0000256" key="1">
    <source>
        <dbReference type="SAM" id="MobiDB-lite"/>
    </source>
</evidence>
<comment type="caution">
    <text evidence="2">The sequence shown here is derived from an EMBL/GenBank/DDBJ whole genome shotgun (WGS) entry which is preliminary data.</text>
</comment>
<name>A0AAW1LUV1_POPJA</name>